<organism evidence="2 3">
    <name type="scientific">Agaribacillus aureus</name>
    <dbReference type="NCBI Taxonomy" id="3051825"/>
    <lineage>
        <taxon>Bacteria</taxon>
        <taxon>Pseudomonadati</taxon>
        <taxon>Bacteroidota</taxon>
        <taxon>Cytophagia</taxon>
        <taxon>Cytophagales</taxon>
        <taxon>Splendidivirgaceae</taxon>
        <taxon>Agaribacillus</taxon>
    </lineage>
</organism>
<name>A0ABT8LFA0_9BACT</name>
<evidence type="ECO:0000313" key="3">
    <source>
        <dbReference type="Proteomes" id="UP001172083"/>
    </source>
</evidence>
<dbReference type="PROSITE" id="PS51257">
    <property type="entry name" value="PROKAR_LIPOPROTEIN"/>
    <property type="match status" value="1"/>
</dbReference>
<evidence type="ECO:0008006" key="4">
    <source>
        <dbReference type="Google" id="ProtNLM"/>
    </source>
</evidence>
<evidence type="ECO:0000313" key="2">
    <source>
        <dbReference type="EMBL" id="MDN5216450.1"/>
    </source>
</evidence>
<dbReference type="EMBL" id="JAUJEB010000009">
    <property type="protein sequence ID" value="MDN5216450.1"/>
    <property type="molecule type" value="Genomic_DNA"/>
</dbReference>
<dbReference type="RefSeq" id="WP_346761787.1">
    <property type="nucleotide sequence ID" value="NZ_JAUJEB010000009.1"/>
</dbReference>
<reference evidence="2" key="1">
    <citation type="submission" date="2023-06" db="EMBL/GenBank/DDBJ databases">
        <title>Genomic of Agaribacillus aureum.</title>
        <authorList>
            <person name="Wang G."/>
        </authorList>
    </citation>
    <scope>NUCLEOTIDE SEQUENCE</scope>
    <source>
        <strain evidence="2">BMA12</strain>
    </source>
</reference>
<feature type="chain" id="PRO_5045723317" description="Lipoprotein" evidence="1">
    <location>
        <begin position="30"/>
        <end position="140"/>
    </location>
</feature>
<evidence type="ECO:0000256" key="1">
    <source>
        <dbReference type="SAM" id="SignalP"/>
    </source>
</evidence>
<proteinExistence type="predicted"/>
<sequence length="140" mass="16137">MKKNAYSLPVSALLCLLVTMNTGLSSCMAQPRDIPMHKVYNVKWVHSHEDDEGDIWAYRPDYHAFPPSRGRRGFKMLADKSFINYEIAPTDGIVERIGTWEGDTDGRLTVKFGESDRKHNYTMKIVSYEKKLLKLKIIQN</sequence>
<keyword evidence="3" id="KW-1185">Reference proteome</keyword>
<comment type="caution">
    <text evidence="2">The sequence shown here is derived from an EMBL/GenBank/DDBJ whole genome shotgun (WGS) entry which is preliminary data.</text>
</comment>
<accession>A0ABT8LFA0</accession>
<dbReference type="Proteomes" id="UP001172083">
    <property type="component" value="Unassembled WGS sequence"/>
</dbReference>
<keyword evidence="1" id="KW-0732">Signal</keyword>
<protein>
    <recommendedName>
        <fullName evidence="4">Lipoprotein</fullName>
    </recommendedName>
</protein>
<gene>
    <name evidence="2" type="ORF">QQ020_30560</name>
</gene>
<feature type="signal peptide" evidence="1">
    <location>
        <begin position="1"/>
        <end position="29"/>
    </location>
</feature>